<feature type="transmembrane region" description="Helical" evidence="1">
    <location>
        <begin position="44"/>
        <end position="66"/>
    </location>
</feature>
<dbReference type="Proteomes" id="UP001500729">
    <property type="component" value="Unassembled WGS sequence"/>
</dbReference>
<name>A0ABN1DKS3_SACER</name>
<evidence type="ECO:0000256" key="1">
    <source>
        <dbReference type="SAM" id="Phobius"/>
    </source>
</evidence>
<reference evidence="2 3" key="1">
    <citation type="journal article" date="2019" name="Int. J. Syst. Evol. Microbiol.">
        <title>The Global Catalogue of Microorganisms (GCM) 10K type strain sequencing project: providing services to taxonomists for standard genome sequencing and annotation.</title>
        <authorList>
            <consortium name="The Broad Institute Genomics Platform"/>
            <consortium name="The Broad Institute Genome Sequencing Center for Infectious Disease"/>
            <person name="Wu L."/>
            <person name="Ma J."/>
        </authorList>
    </citation>
    <scope>NUCLEOTIDE SEQUENCE [LARGE SCALE GENOMIC DNA]</scope>
    <source>
        <strain evidence="2 3">JCM 10303</strain>
    </source>
</reference>
<dbReference type="RefSeq" id="WP_009946453.1">
    <property type="nucleotide sequence ID" value="NZ_BAAAGS010000040.1"/>
</dbReference>
<sequence>MDQVDAAGIIGSGVITENPRAQDWERRIAERSEQLYRSGLVKRFLLVWACAANPCLIASTVWWFALSGPRPLPVAAAVATLISVVLSARLLYTQHLRVRGMEQEVRAMELAFREQLLDEFGSEDLLGVRKHYRAHLPEVIERYRAEARGHRRRDGAFQGVVIAGSVVAACTTALSVSIVDMRWGAVALSLVVAIAAALAGHGRFRERGAVLQQTADSLEREYESVELRVGRYRRFDDEALAYAEFADTVEALRAEHGVTSPPRIDVLGALGQ</sequence>
<evidence type="ECO:0000313" key="2">
    <source>
        <dbReference type="EMBL" id="GAA0545920.1"/>
    </source>
</evidence>
<dbReference type="NCBIfam" id="NF033634">
    <property type="entry name" value="SLATT_1"/>
    <property type="match status" value="1"/>
</dbReference>
<comment type="caution">
    <text evidence="2">The sequence shown here is derived from an EMBL/GenBank/DDBJ whole genome shotgun (WGS) entry which is preliminary data.</text>
</comment>
<keyword evidence="1" id="KW-1133">Transmembrane helix</keyword>
<evidence type="ECO:0008006" key="4">
    <source>
        <dbReference type="Google" id="ProtNLM"/>
    </source>
</evidence>
<accession>A0ABN1DKS3</accession>
<evidence type="ECO:0000313" key="3">
    <source>
        <dbReference type="Proteomes" id="UP001500729"/>
    </source>
</evidence>
<feature type="transmembrane region" description="Helical" evidence="1">
    <location>
        <begin position="156"/>
        <end position="175"/>
    </location>
</feature>
<proteinExistence type="predicted"/>
<organism evidence="2 3">
    <name type="scientific">Saccharopolyspora erythraea</name>
    <name type="common">Streptomyces erythraeus</name>
    <dbReference type="NCBI Taxonomy" id="1836"/>
    <lineage>
        <taxon>Bacteria</taxon>
        <taxon>Bacillati</taxon>
        <taxon>Actinomycetota</taxon>
        <taxon>Actinomycetes</taxon>
        <taxon>Pseudonocardiales</taxon>
        <taxon>Pseudonocardiaceae</taxon>
        <taxon>Saccharopolyspora</taxon>
    </lineage>
</organism>
<keyword evidence="3" id="KW-1185">Reference proteome</keyword>
<keyword evidence="1" id="KW-0812">Transmembrane</keyword>
<protein>
    <recommendedName>
        <fullName evidence="4">SMODS and SLOG-associating 2TM effector domain-containing protein</fullName>
    </recommendedName>
</protein>
<dbReference type="EMBL" id="BAAAGS010000040">
    <property type="protein sequence ID" value="GAA0545920.1"/>
    <property type="molecule type" value="Genomic_DNA"/>
</dbReference>
<keyword evidence="1" id="KW-0472">Membrane</keyword>
<feature type="transmembrane region" description="Helical" evidence="1">
    <location>
        <begin position="181"/>
        <end position="199"/>
    </location>
</feature>
<feature type="transmembrane region" description="Helical" evidence="1">
    <location>
        <begin position="72"/>
        <end position="92"/>
    </location>
</feature>
<gene>
    <name evidence="2" type="ORF">GCM10009533_51010</name>
</gene>